<dbReference type="RefSeq" id="WP_121211379.1">
    <property type="nucleotide sequence ID" value="NZ_RBIM01000004.1"/>
</dbReference>
<organism evidence="2 3">
    <name type="scientific">Maricaulis maris</name>
    <dbReference type="NCBI Taxonomy" id="74318"/>
    <lineage>
        <taxon>Bacteria</taxon>
        <taxon>Pseudomonadati</taxon>
        <taxon>Pseudomonadota</taxon>
        <taxon>Alphaproteobacteria</taxon>
        <taxon>Maricaulales</taxon>
        <taxon>Maricaulaceae</taxon>
        <taxon>Maricaulis</taxon>
    </lineage>
</organism>
<dbReference type="AlphaFoldDB" id="A0A495D4L8"/>
<sequence length="156" mass="16050">MNWTIFDYVVAGGMVACLLLGTVLVIRTQRHWAARLAGGLTLIGFFLLVWSAGAVGIIGRSDNDANLAFLALPLVASLGAVITRLRPAGLAVTLAVVAAGQFLIGFVALIGGLGSAGPAWPVDMLVATLVFTALFATAAALFHFAARAQAASSRSR</sequence>
<evidence type="ECO:0000256" key="1">
    <source>
        <dbReference type="SAM" id="Phobius"/>
    </source>
</evidence>
<accession>A0A495D4L8</accession>
<reference evidence="2 3" key="1">
    <citation type="submission" date="2018-10" db="EMBL/GenBank/DDBJ databases">
        <title>Genomic Encyclopedia of Type Strains, Phase IV (KMG-IV): sequencing the most valuable type-strain genomes for metagenomic binning, comparative biology and taxonomic classification.</title>
        <authorList>
            <person name="Goeker M."/>
        </authorList>
    </citation>
    <scope>NUCLEOTIDE SEQUENCE [LARGE SCALE GENOMIC DNA]</scope>
    <source>
        <strain evidence="2 3">DSM 4734</strain>
    </source>
</reference>
<dbReference type="OrthoDB" id="7631321at2"/>
<dbReference type="Proteomes" id="UP000273675">
    <property type="component" value="Unassembled WGS sequence"/>
</dbReference>
<name>A0A495D4L8_9PROT</name>
<feature type="transmembrane region" description="Helical" evidence="1">
    <location>
        <begin position="65"/>
        <end position="83"/>
    </location>
</feature>
<evidence type="ECO:0000313" key="2">
    <source>
        <dbReference type="EMBL" id="RKQ96821.1"/>
    </source>
</evidence>
<keyword evidence="1" id="KW-1133">Transmembrane helix</keyword>
<proteinExistence type="predicted"/>
<feature type="transmembrane region" description="Helical" evidence="1">
    <location>
        <begin position="125"/>
        <end position="146"/>
    </location>
</feature>
<dbReference type="EMBL" id="RBIM01000004">
    <property type="protein sequence ID" value="RKQ96821.1"/>
    <property type="molecule type" value="Genomic_DNA"/>
</dbReference>
<keyword evidence="1" id="KW-0472">Membrane</keyword>
<evidence type="ECO:0000313" key="3">
    <source>
        <dbReference type="Proteomes" id="UP000273675"/>
    </source>
</evidence>
<protein>
    <submittedName>
        <fullName evidence="2">Uncharacterized protein</fullName>
    </submittedName>
</protein>
<feature type="transmembrane region" description="Helical" evidence="1">
    <location>
        <begin position="90"/>
        <end position="113"/>
    </location>
</feature>
<feature type="transmembrane region" description="Helical" evidence="1">
    <location>
        <begin position="38"/>
        <end position="59"/>
    </location>
</feature>
<keyword evidence="1" id="KW-0812">Transmembrane</keyword>
<gene>
    <name evidence="2" type="ORF">C7435_2156</name>
</gene>
<comment type="caution">
    <text evidence="2">The sequence shown here is derived from an EMBL/GenBank/DDBJ whole genome shotgun (WGS) entry which is preliminary data.</text>
</comment>
<feature type="transmembrane region" description="Helical" evidence="1">
    <location>
        <begin position="6"/>
        <end position="26"/>
    </location>
</feature>